<feature type="compositionally biased region" description="Polar residues" evidence="1">
    <location>
        <begin position="462"/>
        <end position="476"/>
    </location>
</feature>
<name>A0A1J1JAL6_9DIPT</name>
<keyword evidence="3" id="KW-1185">Reference proteome</keyword>
<feature type="compositionally biased region" description="Low complexity" evidence="1">
    <location>
        <begin position="167"/>
        <end position="183"/>
    </location>
</feature>
<gene>
    <name evidence="2" type="ORF">CLUMA_CG020840</name>
</gene>
<feature type="region of interest" description="Disordered" evidence="1">
    <location>
        <begin position="220"/>
        <end position="240"/>
    </location>
</feature>
<feature type="compositionally biased region" description="Low complexity" evidence="1">
    <location>
        <begin position="593"/>
        <end position="607"/>
    </location>
</feature>
<dbReference type="AlphaFoldDB" id="A0A1J1JAL6"/>
<evidence type="ECO:0000313" key="2">
    <source>
        <dbReference type="EMBL" id="CRL08073.1"/>
    </source>
</evidence>
<sequence length="653" mass="71415">MDPVGPWSYTYNRLATVQPSSTTPTNGDFHHHLATIAAASAHNATIGGICVSSPSGVNSSGSTVQRADFAVHPATSQLLLQSGFSASNFLPSAPPSSAPPNIAYETVFSPFLHTPNPKPAHYNNIQTTHRQRPENYQQTNQHIAIVNQQQQSSRTRGIGSYSQQSPNSTTTTNNSNSNTSGNSAYFDQVASTVSPASVTTEPAFNSFGLMPHETLVPSSINNGSSPVSSTNSISKSSSSASNYVNYNSQYSNVIVGGTTTTTALQHQHLNSRSSRGNTSPSPQIPSSHLNLNNGQKFYHQLQSSLSVLSESTTNISTTPNATTTNNSMAMKNNNLNVINFNNNKGTTDYVQNKNNNISSQSNTRNQSKINDLQQQSAIVQQNLNMTTNSNSSSQQMNERKYNIPSEMNKGFMASYLKFLQGERDATSPPPMHSARGGRKSTVWQSSQQSRNSSCSSKKTADNNETPQLESNSSVSTFHKDRKRKNNLNKVENARLVAVDDTSSGTSLNVTENIVNSPITTNTPSVIINQQQAANYHQQQQHQLQQQQNAAFSKKVRLTSNVQQLPASHLHQAQSTTGHQHYYQHHLTPLTAVSTTSTTSSNDSTVTSQNLNPIYNPHHLFSPHHTSMHTPSQQNQQADDLTFNYFDHLRRPRW</sequence>
<feature type="region of interest" description="Disordered" evidence="1">
    <location>
        <begin position="422"/>
        <end position="488"/>
    </location>
</feature>
<evidence type="ECO:0000313" key="3">
    <source>
        <dbReference type="Proteomes" id="UP000183832"/>
    </source>
</evidence>
<feature type="region of interest" description="Disordered" evidence="1">
    <location>
        <begin position="266"/>
        <end position="291"/>
    </location>
</feature>
<feature type="region of interest" description="Disordered" evidence="1">
    <location>
        <begin position="148"/>
        <end position="183"/>
    </location>
</feature>
<feature type="compositionally biased region" description="Polar residues" evidence="1">
    <location>
        <begin position="623"/>
        <end position="636"/>
    </location>
</feature>
<feature type="region of interest" description="Disordered" evidence="1">
    <location>
        <begin position="592"/>
        <end position="636"/>
    </location>
</feature>
<feature type="compositionally biased region" description="Low complexity" evidence="1">
    <location>
        <begin position="444"/>
        <end position="456"/>
    </location>
</feature>
<organism evidence="2 3">
    <name type="scientific">Clunio marinus</name>
    <dbReference type="NCBI Taxonomy" id="568069"/>
    <lineage>
        <taxon>Eukaryota</taxon>
        <taxon>Metazoa</taxon>
        <taxon>Ecdysozoa</taxon>
        <taxon>Arthropoda</taxon>
        <taxon>Hexapoda</taxon>
        <taxon>Insecta</taxon>
        <taxon>Pterygota</taxon>
        <taxon>Neoptera</taxon>
        <taxon>Endopterygota</taxon>
        <taxon>Diptera</taxon>
        <taxon>Nematocera</taxon>
        <taxon>Chironomoidea</taxon>
        <taxon>Chironomidae</taxon>
        <taxon>Clunio</taxon>
    </lineage>
</organism>
<accession>A0A1J1JAL6</accession>
<protein>
    <submittedName>
        <fullName evidence="2">CLUMA_CG020840, isoform A</fullName>
    </submittedName>
</protein>
<feature type="compositionally biased region" description="Polar residues" evidence="1">
    <location>
        <begin position="148"/>
        <end position="166"/>
    </location>
</feature>
<dbReference type="OrthoDB" id="21499at2759"/>
<evidence type="ECO:0000256" key="1">
    <source>
        <dbReference type="SAM" id="MobiDB-lite"/>
    </source>
</evidence>
<dbReference type="Proteomes" id="UP000183832">
    <property type="component" value="Unassembled WGS sequence"/>
</dbReference>
<reference evidence="2 3" key="1">
    <citation type="submission" date="2015-04" db="EMBL/GenBank/DDBJ databases">
        <authorList>
            <person name="Syromyatnikov M.Y."/>
            <person name="Popov V.N."/>
        </authorList>
    </citation>
    <scope>NUCLEOTIDE SEQUENCE [LARGE SCALE GENOMIC DNA]</scope>
</reference>
<proteinExistence type="predicted"/>
<dbReference type="EMBL" id="CVRI01000074">
    <property type="protein sequence ID" value="CRL08073.1"/>
    <property type="molecule type" value="Genomic_DNA"/>
</dbReference>